<proteinExistence type="predicted"/>
<accession>A0A450RVM9</accession>
<dbReference type="AlphaFoldDB" id="A0A450RVM9"/>
<gene>
    <name evidence="1" type="ORF">BECKFW1821A_GA0114235_100315</name>
</gene>
<evidence type="ECO:0000313" key="1">
    <source>
        <dbReference type="EMBL" id="VFJ43180.1"/>
    </source>
</evidence>
<protein>
    <submittedName>
        <fullName evidence="1">Uncharacterized protein</fullName>
    </submittedName>
</protein>
<name>A0A450RVM9_9GAMM</name>
<organism evidence="1">
    <name type="scientific">Candidatus Kentrum sp. FW</name>
    <dbReference type="NCBI Taxonomy" id="2126338"/>
    <lineage>
        <taxon>Bacteria</taxon>
        <taxon>Pseudomonadati</taxon>
        <taxon>Pseudomonadota</taxon>
        <taxon>Gammaproteobacteria</taxon>
        <taxon>Candidatus Kentrum</taxon>
    </lineage>
</organism>
<sequence>MRTEYKREDLGVGVRGKYYESYFEDHNIVLLRPEVAQAFPSEEAVNDALLSLINIAQSTTGSKKGSGG</sequence>
<reference evidence="1" key="1">
    <citation type="submission" date="2019-02" db="EMBL/GenBank/DDBJ databases">
        <authorList>
            <person name="Gruber-Vodicka R. H."/>
            <person name="Seah K. B. B."/>
        </authorList>
    </citation>
    <scope>NUCLEOTIDE SEQUENCE</scope>
    <source>
        <strain evidence="1">BECK_BZ15</strain>
    </source>
</reference>
<dbReference type="EMBL" id="CAADEW010000003">
    <property type="protein sequence ID" value="VFJ43180.1"/>
    <property type="molecule type" value="Genomic_DNA"/>
</dbReference>